<dbReference type="Proteomes" id="UP001196413">
    <property type="component" value="Unassembled WGS sequence"/>
</dbReference>
<dbReference type="EMBL" id="JAHQIW010004615">
    <property type="protein sequence ID" value="KAJ1363090.1"/>
    <property type="molecule type" value="Genomic_DNA"/>
</dbReference>
<name>A0AAD5MQS7_PARTN</name>
<accession>A0AAD5MQS7</accession>
<organism evidence="1 2">
    <name type="scientific">Parelaphostrongylus tenuis</name>
    <name type="common">Meningeal worm</name>
    <dbReference type="NCBI Taxonomy" id="148309"/>
    <lineage>
        <taxon>Eukaryota</taxon>
        <taxon>Metazoa</taxon>
        <taxon>Ecdysozoa</taxon>
        <taxon>Nematoda</taxon>
        <taxon>Chromadorea</taxon>
        <taxon>Rhabditida</taxon>
        <taxon>Rhabditina</taxon>
        <taxon>Rhabditomorpha</taxon>
        <taxon>Strongyloidea</taxon>
        <taxon>Metastrongylidae</taxon>
        <taxon>Parelaphostrongylus</taxon>
    </lineage>
</organism>
<evidence type="ECO:0000313" key="1">
    <source>
        <dbReference type="EMBL" id="KAJ1363090.1"/>
    </source>
</evidence>
<dbReference type="AlphaFoldDB" id="A0AAD5MQS7"/>
<comment type="caution">
    <text evidence="1">The sequence shown here is derived from an EMBL/GenBank/DDBJ whole genome shotgun (WGS) entry which is preliminary data.</text>
</comment>
<keyword evidence="2" id="KW-1185">Reference proteome</keyword>
<evidence type="ECO:0000313" key="2">
    <source>
        <dbReference type="Proteomes" id="UP001196413"/>
    </source>
</evidence>
<gene>
    <name evidence="1" type="ORF">KIN20_022858</name>
</gene>
<protein>
    <submittedName>
        <fullName evidence="1">Uncharacterized protein</fullName>
    </submittedName>
</protein>
<sequence length="176" mass="19431">MAVSRAVYLTGQANAIMDILDVTDNIYWNLSDVICRVEHDREVGGDTTQDVKLYILSNAIGQAVGLLCSELSEAVSILIMLSSLSQTILSFKKLFSSTLCTFLDVATLTDLCGSRLPEKAFSVSKQLRIIPAEPGQVPIIIGEFYLEPNKVREVLPGPAFILWDAWLTRFGYIISQ</sequence>
<reference evidence="1" key="1">
    <citation type="submission" date="2021-06" db="EMBL/GenBank/DDBJ databases">
        <title>Parelaphostrongylus tenuis whole genome reference sequence.</title>
        <authorList>
            <person name="Garwood T.J."/>
            <person name="Larsen P.A."/>
            <person name="Fountain-Jones N.M."/>
            <person name="Garbe J.R."/>
            <person name="Macchietto M.G."/>
            <person name="Kania S.A."/>
            <person name="Gerhold R.W."/>
            <person name="Richards J.E."/>
            <person name="Wolf T.M."/>
        </authorList>
    </citation>
    <scope>NUCLEOTIDE SEQUENCE</scope>
    <source>
        <strain evidence="1">MNPRO001-30</strain>
        <tissue evidence="1">Meninges</tissue>
    </source>
</reference>
<proteinExistence type="predicted"/>